<feature type="transmembrane region" description="Helical" evidence="1">
    <location>
        <begin position="96"/>
        <end position="115"/>
    </location>
</feature>
<reference evidence="2 3" key="1">
    <citation type="journal article" date="2018" name="Front. Microbiol.">
        <title>Description and Comparative Genomics of Macrococcus caseolyticus subsp. hominis subsp. nov., Macrococcus goetzii sp. nov., Macrococcus epidermidis sp. nov., and Macrococcus bohemicus sp. nov., Novel Macrococci From Human Clinical Material With Virulence Potential and Suspected Uptake of Foreign DNA by Natural Transformation.</title>
        <authorList>
            <person name="Maslanova I."/>
            <person name="Wertheimer Z."/>
            <person name="Sedlacek I."/>
            <person name="Svec P."/>
            <person name="Indrakova A."/>
            <person name="Kovarovic V."/>
            <person name="Schumann P."/>
            <person name="Sproer C."/>
            <person name="Kralova S."/>
            <person name="Sedo O."/>
            <person name="Kristofova L."/>
            <person name="Vrbovska V."/>
            <person name="Fuzik T."/>
            <person name="Petras P."/>
            <person name="Zdrahal Z."/>
            <person name="Ruzickova V."/>
            <person name="Doskar J."/>
            <person name="Pantucek R."/>
        </authorList>
    </citation>
    <scope>NUCLEOTIDE SEQUENCE [LARGE SCALE GENOMIC DNA]</scope>
    <source>
        <strain evidence="2 3">CCM 4927</strain>
    </source>
</reference>
<dbReference type="AlphaFoldDB" id="A0A2G5NT95"/>
<evidence type="ECO:0000313" key="3">
    <source>
        <dbReference type="Proteomes" id="UP000229523"/>
    </source>
</evidence>
<feature type="transmembrane region" description="Helical" evidence="1">
    <location>
        <begin position="21"/>
        <end position="43"/>
    </location>
</feature>
<comment type="caution">
    <text evidence="2">The sequence shown here is derived from an EMBL/GenBank/DDBJ whole genome shotgun (WGS) entry which is preliminary data.</text>
</comment>
<accession>A0A2G5NT95</accession>
<gene>
    <name evidence="2" type="ORF">BFS35_004225</name>
</gene>
<evidence type="ECO:0000313" key="2">
    <source>
        <dbReference type="EMBL" id="RAI82899.1"/>
    </source>
</evidence>
<evidence type="ECO:0008006" key="4">
    <source>
        <dbReference type="Google" id="ProtNLM"/>
    </source>
</evidence>
<proteinExistence type="predicted"/>
<evidence type="ECO:0000256" key="1">
    <source>
        <dbReference type="SAM" id="Phobius"/>
    </source>
</evidence>
<dbReference type="EMBL" id="MJBI02000001">
    <property type="protein sequence ID" value="RAI82899.1"/>
    <property type="molecule type" value="Genomic_DNA"/>
</dbReference>
<keyword evidence="1" id="KW-0812">Transmembrane</keyword>
<organism evidence="2 3">
    <name type="scientific">Macrococcoides goetzii</name>
    <dbReference type="NCBI Taxonomy" id="1891097"/>
    <lineage>
        <taxon>Bacteria</taxon>
        <taxon>Bacillati</taxon>
        <taxon>Bacillota</taxon>
        <taxon>Bacilli</taxon>
        <taxon>Bacillales</taxon>
        <taxon>Staphylococcaceae</taxon>
        <taxon>Macrococcoides</taxon>
    </lineage>
</organism>
<dbReference type="RefSeq" id="WP_099577541.1">
    <property type="nucleotide sequence ID" value="NZ_MJBI02000001.1"/>
</dbReference>
<protein>
    <recommendedName>
        <fullName evidence="4">DUF3278 domain-containing protein</fullName>
    </recommendedName>
</protein>
<feature type="transmembrane region" description="Helical" evidence="1">
    <location>
        <begin position="127"/>
        <end position="147"/>
    </location>
</feature>
<keyword evidence="3" id="KW-1185">Reference proteome</keyword>
<feature type="transmembrane region" description="Helical" evidence="1">
    <location>
        <begin position="49"/>
        <end position="67"/>
    </location>
</feature>
<keyword evidence="1" id="KW-1133">Transmembrane helix</keyword>
<dbReference type="Proteomes" id="UP000229523">
    <property type="component" value="Unassembled WGS sequence"/>
</dbReference>
<name>A0A2G5NT95_9STAP</name>
<keyword evidence="1" id="KW-0472">Membrane</keyword>
<sequence>MRDIYKKDEREMLNYNQAMANSFKITFTVIVGCLLLSTVFDAIKREISLSSVLLLLTLLIVSIVAIIQATKHDSRDIAVYSEEEYKGALRKIKNTMITLCIPTAFICHILFNILPQFFQNKSITIDPLAIIDDFVFMTILGIIFYFIEKQRVKKDY</sequence>